<dbReference type="SUPFAM" id="SSF55729">
    <property type="entry name" value="Acyl-CoA N-acyltransferases (Nat)"/>
    <property type="match status" value="1"/>
</dbReference>
<evidence type="ECO:0000313" key="3">
    <source>
        <dbReference type="Proteomes" id="UP000465601"/>
    </source>
</evidence>
<feature type="domain" description="N-acetyltransferase" evidence="1">
    <location>
        <begin position="7"/>
        <end position="58"/>
    </location>
</feature>
<dbReference type="Pfam" id="PF00583">
    <property type="entry name" value="Acetyltransf_1"/>
    <property type="match status" value="1"/>
</dbReference>
<keyword evidence="3" id="KW-1185">Reference proteome</keyword>
<dbReference type="AlphaFoldDB" id="A0A833HNM9"/>
<comment type="caution">
    <text evidence="2">The sequence shown here is derived from an EMBL/GenBank/DDBJ whole genome shotgun (WGS) entry which is preliminary data.</text>
</comment>
<organism evidence="2 3">
    <name type="scientific">Alkaliphilus serpentinus</name>
    <dbReference type="NCBI Taxonomy" id="1482731"/>
    <lineage>
        <taxon>Bacteria</taxon>
        <taxon>Bacillati</taxon>
        <taxon>Bacillota</taxon>
        <taxon>Clostridia</taxon>
        <taxon>Peptostreptococcales</taxon>
        <taxon>Natronincolaceae</taxon>
        <taxon>Alkaliphilus</taxon>
    </lineage>
</organism>
<dbReference type="InterPro" id="IPR000182">
    <property type="entry name" value="GNAT_dom"/>
</dbReference>
<dbReference type="Proteomes" id="UP000465601">
    <property type="component" value="Unassembled WGS sequence"/>
</dbReference>
<reference evidence="2 3" key="1">
    <citation type="submission" date="2019-10" db="EMBL/GenBank/DDBJ databases">
        <title>Alkaliphilus serpentinus sp. nov. and Alkaliphilus pronyensis sp. nov., two novel anaerobic alkaliphilic species isolated from the serpentinized-hosted hydrothermal field of the Prony Bay (New Caledonia).</title>
        <authorList>
            <person name="Postec A."/>
        </authorList>
    </citation>
    <scope>NUCLEOTIDE SEQUENCE [LARGE SCALE GENOMIC DNA]</scope>
    <source>
        <strain evidence="2 3">LacT</strain>
    </source>
</reference>
<name>A0A833HNM9_9FIRM</name>
<proteinExistence type="predicted"/>
<dbReference type="GO" id="GO:0016747">
    <property type="term" value="F:acyltransferase activity, transferring groups other than amino-acyl groups"/>
    <property type="evidence" value="ECO:0007669"/>
    <property type="project" value="InterPro"/>
</dbReference>
<gene>
    <name evidence="2" type="ORF">F8153_10660</name>
</gene>
<dbReference type="EMBL" id="WBZB01000038">
    <property type="protein sequence ID" value="KAB3528953.1"/>
    <property type="molecule type" value="Genomic_DNA"/>
</dbReference>
<sequence>MVDESEYMVNEFFILRPFRGRGIGEEAITKIFNEFRGRWMLFTTLSDSNKKTISFWRKTLKGYTNGRYAEEDKELPHFGLSKVFNFNNKFK</sequence>
<protein>
    <submittedName>
        <fullName evidence="2">GNAT family N-acetyltransferase</fullName>
    </submittedName>
</protein>
<dbReference type="Gene3D" id="3.40.630.30">
    <property type="match status" value="1"/>
</dbReference>
<evidence type="ECO:0000313" key="2">
    <source>
        <dbReference type="EMBL" id="KAB3528953.1"/>
    </source>
</evidence>
<evidence type="ECO:0000259" key="1">
    <source>
        <dbReference type="Pfam" id="PF00583"/>
    </source>
</evidence>
<accession>A0A833HNM9</accession>
<dbReference type="InterPro" id="IPR016181">
    <property type="entry name" value="Acyl_CoA_acyltransferase"/>
</dbReference>
<keyword evidence="2" id="KW-0808">Transferase</keyword>